<feature type="domain" description="DUF7918" evidence="2">
    <location>
        <begin position="9"/>
        <end position="225"/>
    </location>
</feature>
<reference evidence="3" key="2">
    <citation type="journal article" date="2022" name="Microb. Genom.">
        <title>A chromosome-scale genome assembly of the tomato pathogen Cladosporium fulvum reveals a compartmentalized genome architecture and the presence of a dispensable chromosome.</title>
        <authorList>
            <person name="Zaccaron A.Z."/>
            <person name="Chen L.H."/>
            <person name="Samaras A."/>
            <person name="Stergiopoulos I."/>
        </authorList>
    </citation>
    <scope>NUCLEOTIDE SEQUENCE</scope>
    <source>
        <strain evidence="3">Race5_Kim</strain>
    </source>
</reference>
<evidence type="ECO:0000256" key="1">
    <source>
        <dbReference type="SAM" id="MobiDB-lite"/>
    </source>
</evidence>
<feature type="region of interest" description="Disordered" evidence="1">
    <location>
        <begin position="257"/>
        <end position="296"/>
    </location>
</feature>
<dbReference type="PANTHER" id="PTHR36223:SF1">
    <property type="entry name" value="TRANSCRIPTION ELONGATION FACTOR EAF N-TERMINAL DOMAIN-CONTAINING PROTEIN"/>
    <property type="match status" value="1"/>
</dbReference>
<feature type="compositionally biased region" description="Basic and acidic residues" evidence="1">
    <location>
        <begin position="265"/>
        <end position="291"/>
    </location>
</feature>
<dbReference type="GeneID" id="71993487"/>
<name>A0A9Q8PKI6_PASFU</name>
<dbReference type="RefSeq" id="XP_047768695.1">
    <property type="nucleotide sequence ID" value="XM_047912757.1"/>
</dbReference>
<keyword evidence="4" id="KW-1185">Reference proteome</keyword>
<dbReference type="OrthoDB" id="3364132at2759"/>
<dbReference type="EMBL" id="CP090174">
    <property type="protein sequence ID" value="UJO24329.1"/>
    <property type="molecule type" value="Genomic_DNA"/>
</dbReference>
<gene>
    <name evidence="3" type="ORF">CLAFUR5_13609</name>
</gene>
<dbReference type="Proteomes" id="UP000756132">
    <property type="component" value="Chromosome 12"/>
</dbReference>
<dbReference type="PANTHER" id="PTHR36223">
    <property type="entry name" value="BETA-LACTAMASE-TYPE TRANSPEPTIDASE FOLD DOMAIN CONTAINING PROTEIN"/>
    <property type="match status" value="1"/>
</dbReference>
<dbReference type="AlphaFoldDB" id="A0A9Q8PKI6"/>
<evidence type="ECO:0000313" key="4">
    <source>
        <dbReference type="Proteomes" id="UP000756132"/>
    </source>
</evidence>
<proteinExistence type="predicted"/>
<sequence length="334" mass="37379">MAIIDVLPGVEVTIVCDGEPIKEHTDEDLEEEPRTVIRYVEAKSDQNFGVSIKVKQGTTFLGETLAFEIKVDGGFIVHPTVSKPNCLRRDYIAIREGQPLPNGKVRPFQFTSLETVSDGHVLKDEPSKLKELGEITVLVTHETRSQATRASKRPKDLKTWDFVSEKALKGKALSHSIGFGEAVKSSKHRAVSCKPVTGAPNPFAIFTFRYRSLDALKSMLVIPRTPSPEPEVPLERRVHATPTPEEREEAFRRWQAQMAASQEGEDAKENFKREYPGGEDPRPRKLARDGLETPSSRLMRQAAFARRPQLHSVVLRTMSSSSISEISEKEYATC</sequence>
<dbReference type="Pfam" id="PF25534">
    <property type="entry name" value="DUF7918"/>
    <property type="match status" value="1"/>
</dbReference>
<evidence type="ECO:0000259" key="2">
    <source>
        <dbReference type="Pfam" id="PF25534"/>
    </source>
</evidence>
<accession>A0A9Q8PKI6</accession>
<dbReference type="InterPro" id="IPR057678">
    <property type="entry name" value="DUF7918"/>
</dbReference>
<organism evidence="3 4">
    <name type="scientific">Passalora fulva</name>
    <name type="common">Tomato leaf mold</name>
    <name type="synonym">Cladosporium fulvum</name>
    <dbReference type="NCBI Taxonomy" id="5499"/>
    <lineage>
        <taxon>Eukaryota</taxon>
        <taxon>Fungi</taxon>
        <taxon>Dikarya</taxon>
        <taxon>Ascomycota</taxon>
        <taxon>Pezizomycotina</taxon>
        <taxon>Dothideomycetes</taxon>
        <taxon>Dothideomycetidae</taxon>
        <taxon>Mycosphaerellales</taxon>
        <taxon>Mycosphaerellaceae</taxon>
        <taxon>Fulvia</taxon>
    </lineage>
</organism>
<reference evidence="3" key="1">
    <citation type="submission" date="2021-12" db="EMBL/GenBank/DDBJ databases">
        <authorList>
            <person name="Zaccaron A."/>
            <person name="Stergiopoulos I."/>
        </authorList>
    </citation>
    <scope>NUCLEOTIDE SEQUENCE</scope>
    <source>
        <strain evidence="3">Race5_Kim</strain>
    </source>
</reference>
<protein>
    <recommendedName>
        <fullName evidence="2">DUF7918 domain-containing protein</fullName>
    </recommendedName>
</protein>
<evidence type="ECO:0000313" key="3">
    <source>
        <dbReference type="EMBL" id="UJO24329.1"/>
    </source>
</evidence>
<dbReference type="KEGG" id="ffu:CLAFUR5_13609"/>